<feature type="region of interest" description="Disordered" evidence="1">
    <location>
        <begin position="135"/>
        <end position="155"/>
    </location>
</feature>
<dbReference type="AlphaFoldDB" id="A0AA88D397"/>
<comment type="caution">
    <text evidence="2">The sequence shown here is derived from an EMBL/GenBank/DDBJ whole genome shotgun (WGS) entry which is preliminary data.</text>
</comment>
<keyword evidence="3" id="KW-1185">Reference proteome</keyword>
<name>A0AA88D397_FICCA</name>
<dbReference type="Proteomes" id="UP001187192">
    <property type="component" value="Unassembled WGS sequence"/>
</dbReference>
<feature type="region of interest" description="Disordered" evidence="1">
    <location>
        <begin position="78"/>
        <end position="99"/>
    </location>
</feature>
<feature type="compositionally biased region" description="Polar residues" evidence="1">
    <location>
        <begin position="79"/>
        <end position="93"/>
    </location>
</feature>
<feature type="compositionally biased region" description="Basic residues" evidence="1">
    <location>
        <begin position="46"/>
        <end position="57"/>
    </location>
</feature>
<feature type="compositionally biased region" description="Basic and acidic residues" evidence="1">
    <location>
        <begin position="1"/>
        <end position="26"/>
    </location>
</feature>
<feature type="compositionally biased region" description="Basic residues" evidence="1">
    <location>
        <begin position="136"/>
        <end position="151"/>
    </location>
</feature>
<reference evidence="2" key="1">
    <citation type="submission" date="2023-07" db="EMBL/GenBank/DDBJ databases">
        <title>draft genome sequence of fig (Ficus carica).</title>
        <authorList>
            <person name="Takahashi T."/>
            <person name="Nishimura K."/>
        </authorList>
    </citation>
    <scope>NUCLEOTIDE SEQUENCE</scope>
</reference>
<sequence length="183" mass="20921">MGKQLGKEEEKKGEKGTRDNPNKNKEVIITVYVESSSPPPPPPIHVHQKGATKKSKPVPKTGGYDRRAQLLAYAKELRNTPTKQPQWPKNTPNPRHKISRKTISNPVRIRGITRNRKRYQRLVPEVDISCRPKSVVGRKTKNKANKQRKNKRNSERILQRLKRNAQGKFVLIKLACSVTKLGK</sequence>
<proteinExistence type="predicted"/>
<dbReference type="EMBL" id="BTGU01000010">
    <property type="protein sequence ID" value="GMN39732.1"/>
    <property type="molecule type" value="Genomic_DNA"/>
</dbReference>
<evidence type="ECO:0000256" key="1">
    <source>
        <dbReference type="SAM" id="MobiDB-lite"/>
    </source>
</evidence>
<protein>
    <submittedName>
        <fullName evidence="2">Uncharacterized protein</fullName>
    </submittedName>
</protein>
<organism evidence="2 3">
    <name type="scientific">Ficus carica</name>
    <name type="common">Common fig</name>
    <dbReference type="NCBI Taxonomy" id="3494"/>
    <lineage>
        <taxon>Eukaryota</taxon>
        <taxon>Viridiplantae</taxon>
        <taxon>Streptophyta</taxon>
        <taxon>Embryophyta</taxon>
        <taxon>Tracheophyta</taxon>
        <taxon>Spermatophyta</taxon>
        <taxon>Magnoliopsida</taxon>
        <taxon>eudicotyledons</taxon>
        <taxon>Gunneridae</taxon>
        <taxon>Pentapetalae</taxon>
        <taxon>rosids</taxon>
        <taxon>fabids</taxon>
        <taxon>Rosales</taxon>
        <taxon>Moraceae</taxon>
        <taxon>Ficeae</taxon>
        <taxon>Ficus</taxon>
    </lineage>
</organism>
<evidence type="ECO:0000313" key="3">
    <source>
        <dbReference type="Proteomes" id="UP001187192"/>
    </source>
</evidence>
<accession>A0AA88D397</accession>
<gene>
    <name evidence="2" type="ORF">TIFTF001_008952</name>
</gene>
<evidence type="ECO:0000313" key="2">
    <source>
        <dbReference type="EMBL" id="GMN39732.1"/>
    </source>
</evidence>
<feature type="region of interest" description="Disordered" evidence="1">
    <location>
        <begin position="1"/>
        <end position="65"/>
    </location>
</feature>